<dbReference type="PANTHER" id="PTHR14237">
    <property type="entry name" value="MOLYBDOPTERIN COFACTOR SULFURASE MOSC"/>
    <property type="match status" value="1"/>
</dbReference>
<dbReference type="InterPro" id="IPR011037">
    <property type="entry name" value="Pyrv_Knase-like_insert_dom_sf"/>
</dbReference>
<gene>
    <name evidence="2" type="ORF">EJ05DRAFT_499113</name>
</gene>
<dbReference type="InterPro" id="IPR005303">
    <property type="entry name" value="MOCOS_middle"/>
</dbReference>
<dbReference type="Pfam" id="PF03473">
    <property type="entry name" value="MOSC"/>
    <property type="match status" value="1"/>
</dbReference>
<dbReference type="Proteomes" id="UP000799437">
    <property type="component" value="Unassembled WGS sequence"/>
</dbReference>
<dbReference type="Pfam" id="PF03476">
    <property type="entry name" value="MOSC_N"/>
    <property type="match status" value="1"/>
</dbReference>
<evidence type="ECO:0000313" key="3">
    <source>
        <dbReference type="Proteomes" id="UP000799437"/>
    </source>
</evidence>
<protein>
    <recommendedName>
        <fullName evidence="1">MOSC domain-containing protein</fullName>
    </recommendedName>
</protein>
<name>A0A6A6WFM0_9PEZI</name>
<evidence type="ECO:0000259" key="1">
    <source>
        <dbReference type="PROSITE" id="PS51340"/>
    </source>
</evidence>
<dbReference type="InterPro" id="IPR005302">
    <property type="entry name" value="MoCF_Sase_C"/>
</dbReference>
<dbReference type="EMBL" id="ML996569">
    <property type="protein sequence ID" value="KAF2759921.1"/>
    <property type="molecule type" value="Genomic_DNA"/>
</dbReference>
<dbReference type="GO" id="GO:0030151">
    <property type="term" value="F:molybdenum ion binding"/>
    <property type="evidence" value="ECO:0007669"/>
    <property type="project" value="InterPro"/>
</dbReference>
<dbReference type="PROSITE" id="PS51340">
    <property type="entry name" value="MOSC"/>
    <property type="match status" value="1"/>
</dbReference>
<organism evidence="2 3">
    <name type="scientific">Pseudovirgaria hyperparasitica</name>
    <dbReference type="NCBI Taxonomy" id="470096"/>
    <lineage>
        <taxon>Eukaryota</taxon>
        <taxon>Fungi</taxon>
        <taxon>Dikarya</taxon>
        <taxon>Ascomycota</taxon>
        <taxon>Pezizomycotina</taxon>
        <taxon>Dothideomycetes</taxon>
        <taxon>Dothideomycetes incertae sedis</taxon>
        <taxon>Acrospermales</taxon>
        <taxon>Acrospermaceae</taxon>
        <taxon>Pseudovirgaria</taxon>
    </lineage>
</organism>
<dbReference type="SUPFAM" id="SSF141673">
    <property type="entry name" value="MOSC N-terminal domain-like"/>
    <property type="match status" value="1"/>
</dbReference>
<accession>A0A6A6WFM0</accession>
<reference evidence="2" key="1">
    <citation type="journal article" date="2020" name="Stud. Mycol.">
        <title>101 Dothideomycetes genomes: a test case for predicting lifestyles and emergence of pathogens.</title>
        <authorList>
            <person name="Haridas S."/>
            <person name="Albert R."/>
            <person name="Binder M."/>
            <person name="Bloem J."/>
            <person name="Labutti K."/>
            <person name="Salamov A."/>
            <person name="Andreopoulos B."/>
            <person name="Baker S."/>
            <person name="Barry K."/>
            <person name="Bills G."/>
            <person name="Bluhm B."/>
            <person name="Cannon C."/>
            <person name="Castanera R."/>
            <person name="Culley D."/>
            <person name="Daum C."/>
            <person name="Ezra D."/>
            <person name="Gonzalez J."/>
            <person name="Henrissat B."/>
            <person name="Kuo A."/>
            <person name="Liang C."/>
            <person name="Lipzen A."/>
            <person name="Lutzoni F."/>
            <person name="Magnuson J."/>
            <person name="Mondo S."/>
            <person name="Nolan M."/>
            <person name="Ohm R."/>
            <person name="Pangilinan J."/>
            <person name="Park H.-J."/>
            <person name="Ramirez L."/>
            <person name="Alfaro M."/>
            <person name="Sun H."/>
            <person name="Tritt A."/>
            <person name="Yoshinaga Y."/>
            <person name="Zwiers L.-H."/>
            <person name="Turgeon B."/>
            <person name="Goodwin S."/>
            <person name="Spatafora J."/>
            <person name="Crous P."/>
            <person name="Grigoriev I."/>
        </authorList>
    </citation>
    <scope>NUCLEOTIDE SEQUENCE</scope>
    <source>
        <strain evidence="2">CBS 121739</strain>
    </source>
</reference>
<feature type="domain" description="MOSC" evidence="1">
    <location>
        <begin position="165"/>
        <end position="319"/>
    </location>
</feature>
<dbReference type="GeneID" id="54487834"/>
<dbReference type="PANTHER" id="PTHR14237:SF34">
    <property type="entry name" value="MOSC DOMAIN PROTEIN (AFU_ORTHOLOGUE AFUA_2G07820)"/>
    <property type="match status" value="1"/>
</dbReference>
<dbReference type="GO" id="GO:0030170">
    <property type="term" value="F:pyridoxal phosphate binding"/>
    <property type="evidence" value="ECO:0007669"/>
    <property type="project" value="InterPro"/>
</dbReference>
<dbReference type="RefSeq" id="XP_033602372.1">
    <property type="nucleotide sequence ID" value="XM_033746780.1"/>
</dbReference>
<dbReference type="AlphaFoldDB" id="A0A6A6WFM0"/>
<evidence type="ECO:0000313" key="2">
    <source>
        <dbReference type="EMBL" id="KAF2759921.1"/>
    </source>
</evidence>
<dbReference type="GO" id="GO:0003824">
    <property type="term" value="F:catalytic activity"/>
    <property type="evidence" value="ECO:0007669"/>
    <property type="project" value="InterPro"/>
</dbReference>
<proteinExistence type="predicted"/>
<dbReference type="SUPFAM" id="SSF50800">
    <property type="entry name" value="PK beta-barrel domain-like"/>
    <property type="match status" value="1"/>
</dbReference>
<dbReference type="OrthoDB" id="17255at2759"/>
<keyword evidence="3" id="KW-1185">Reference proteome</keyword>
<sequence length="335" mass="37706">MKVKQILAYPIKSLRGVSLPDAVVTKYGLSWDRRFMLVKIDENAPTPADWKVQNMAVSIFSAMCLFTVELKVPNNEDEQSAYIIVTFDAARSEKPRTLKIPMFPNTADLDTKPVNLHGAKTTGFVMGQKYRDWFSDCFGFDTALIYVGDNSRHALCSNPARNSSTWLSSFTRNLPAFIVGEDQIRFQDCVPYLVVSDTSCNEMSDRLPEGVEMDITKLRPNIVIEGAEEPWEEDYWAELAVGNVKIITAHNCGRCQSINVNYEDGRFRTGPAGAALKTLMRDRRIDKGHGYAPVFGRYSYLDNRDDGKMIRVGDDVKVLKTNITNTTFDFTGSFA</sequence>